<name>A0A1T4Y6R7_9CLOT</name>
<dbReference type="PANTHER" id="PTHR22550:SF5">
    <property type="entry name" value="LEUCINE ZIPPER PROTEIN 4"/>
    <property type="match status" value="1"/>
</dbReference>
<keyword evidence="5" id="KW-1185">Reference proteome</keyword>
<dbReference type="EMBL" id="FUYH01000024">
    <property type="protein sequence ID" value="SKA97218.1"/>
    <property type="molecule type" value="Genomic_DNA"/>
</dbReference>
<dbReference type="OrthoDB" id="9772630at2"/>
<dbReference type="Pfam" id="PF03323">
    <property type="entry name" value="GerA"/>
    <property type="match status" value="1"/>
</dbReference>
<feature type="transmembrane region" description="Helical" evidence="3">
    <location>
        <begin position="345"/>
        <end position="363"/>
    </location>
</feature>
<accession>A0A1T4Y6R7</accession>
<dbReference type="PIRSF" id="PIRSF005690">
    <property type="entry name" value="GerBA"/>
    <property type="match status" value="1"/>
</dbReference>
<feature type="transmembrane region" description="Helical" evidence="3">
    <location>
        <begin position="396"/>
        <end position="414"/>
    </location>
</feature>
<gene>
    <name evidence="4" type="ORF">SAMN05443428_12420</name>
</gene>
<keyword evidence="3" id="KW-1133">Transmembrane helix</keyword>
<comment type="similarity">
    <text evidence="1">Belongs to the GerABKA family.</text>
</comment>
<dbReference type="AlphaFoldDB" id="A0A1T4Y6R7"/>
<dbReference type="GO" id="GO:0016020">
    <property type="term" value="C:membrane"/>
    <property type="evidence" value="ECO:0007669"/>
    <property type="project" value="InterPro"/>
</dbReference>
<protein>
    <submittedName>
        <fullName evidence="4">Spore germination protein KA</fullName>
    </submittedName>
</protein>
<dbReference type="GO" id="GO:0009847">
    <property type="term" value="P:spore germination"/>
    <property type="evidence" value="ECO:0007669"/>
    <property type="project" value="InterPro"/>
</dbReference>
<evidence type="ECO:0000256" key="1">
    <source>
        <dbReference type="ARBA" id="ARBA00005278"/>
    </source>
</evidence>
<feature type="transmembrane region" description="Helical" evidence="3">
    <location>
        <begin position="306"/>
        <end position="325"/>
    </location>
</feature>
<dbReference type="RefSeq" id="WP_078697421.1">
    <property type="nucleotide sequence ID" value="NZ_FUYH01000024.1"/>
</dbReference>
<keyword evidence="2 3" id="KW-0472">Membrane</keyword>
<feature type="transmembrane region" description="Helical" evidence="3">
    <location>
        <begin position="370"/>
        <end position="390"/>
    </location>
</feature>
<evidence type="ECO:0000313" key="5">
    <source>
        <dbReference type="Proteomes" id="UP000190105"/>
    </source>
</evidence>
<evidence type="ECO:0000256" key="3">
    <source>
        <dbReference type="SAM" id="Phobius"/>
    </source>
</evidence>
<dbReference type="STRING" id="1147123.SAMN05443428_12420"/>
<proteinExistence type="inferred from homology"/>
<evidence type="ECO:0000256" key="2">
    <source>
        <dbReference type="ARBA" id="ARBA00023136"/>
    </source>
</evidence>
<dbReference type="Proteomes" id="UP000190105">
    <property type="component" value="Unassembled WGS sequence"/>
</dbReference>
<evidence type="ECO:0000313" key="4">
    <source>
        <dbReference type="EMBL" id="SKA97218.1"/>
    </source>
</evidence>
<organism evidence="4 5">
    <name type="scientific">Caloramator quimbayensis</name>
    <dbReference type="NCBI Taxonomy" id="1147123"/>
    <lineage>
        <taxon>Bacteria</taxon>
        <taxon>Bacillati</taxon>
        <taxon>Bacillota</taxon>
        <taxon>Clostridia</taxon>
        <taxon>Eubacteriales</taxon>
        <taxon>Clostridiaceae</taxon>
        <taxon>Caloramator</taxon>
    </lineage>
</organism>
<sequence>MLKLFNNKKINNKNIPETLSKSLDKNIDTFKNIFSSDDTVIFRNIKNLYDKDFKACLIYISGMISSETVNSNIIEPLMNINFKETENSLILDTLKNKVISSCEIYECETIDEITVNLFNGSTVLLIENFEKSLVISSNGYKERAIIEPDSERVIRGPREGFTESLLTNLSLIRRRIKTPNLKFKFMKIGRITNTKICISYIDSIADSRIIDELEKRLKDIDIDGILDSGYIQEIIKDSPASPFKTIGSSERPDSIAAKLLEGRIAVFVDGSPLVLTLPYIFMEYFQSNEDYYLNYYYASFNRMLRVFGAFLSVSVPAVYVALMTYHQELIPTPLLLSIAAARQNVPFPTIFEVLGLLLVFEIVRETGSRLPATIGQTISIVGTLVIGQAAVEARIISAPVIIIVALTGITELLIPKLMSAMIIIRFILLILSSILGLYGYIFGTIGIFIHIFSIRSFGVPYMLGYGSIKPQDIKDTFIRAPWWYMIYRPNLIAKKNLIRQSRKSGDK</sequence>
<dbReference type="InterPro" id="IPR050768">
    <property type="entry name" value="UPF0353/GerABKA_families"/>
</dbReference>
<reference evidence="5" key="1">
    <citation type="submission" date="2017-02" db="EMBL/GenBank/DDBJ databases">
        <authorList>
            <person name="Varghese N."/>
            <person name="Submissions S."/>
        </authorList>
    </citation>
    <scope>NUCLEOTIDE SEQUENCE [LARGE SCALE GENOMIC DNA]</scope>
    <source>
        <strain evidence="5">USBA 833</strain>
    </source>
</reference>
<dbReference type="InterPro" id="IPR004995">
    <property type="entry name" value="Spore_Ger"/>
</dbReference>
<dbReference type="PANTHER" id="PTHR22550">
    <property type="entry name" value="SPORE GERMINATION PROTEIN"/>
    <property type="match status" value="1"/>
</dbReference>
<keyword evidence="3" id="KW-0812">Transmembrane</keyword>
<feature type="transmembrane region" description="Helical" evidence="3">
    <location>
        <begin position="426"/>
        <end position="452"/>
    </location>
</feature>